<feature type="transmembrane region" description="Helical" evidence="8">
    <location>
        <begin position="119"/>
        <end position="148"/>
    </location>
</feature>
<feature type="transmembrane region" description="Helical" evidence="8">
    <location>
        <begin position="39"/>
        <end position="57"/>
    </location>
</feature>
<evidence type="ECO:0000313" key="10">
    <source>
        <dbReference type="Proteomes" id="UP000187074"/>
    </source>
</evidence>
<dbReference type="GO" id="GO:0015129">
    <property type="term" value="F:lactate transmembrane transporter activity"/>
    <property type="evidence" value="ECO:0007669"/>
    <property type="project" value="UniProtKB-UniRule"/>
</dbReference>
<dbReference type="GO" id="GO:0005886">
    <property type="term" value="C:plasma membrane"/>
    <property type="evidence" value="ECO:0007669"/>
    <property type="project" value="UniProtKB-SubCell"/>
</dbReference>
<comment type="subcellular location">
    <subcellularLocation>
        <location evidence="1 8">Cell membrane</location>
        <topology evidence="1 8">Multi-pass membrane protein</topology>
    </subcellularLocation>
</comment>
<dbReference type="GO" id="GO:0015295">
    <property type="term" value="F:solute:proton symporter activity"/>
    <property type="evidence" value="ECO:0007669"/>
    <property type="project" value="TreeGrafter"/>
</dbReference>
<keyword evidence="5 8" id="KW-0812">Transmembrane</keyword>
<dbReference type="PANTHER" id="PTHR30003">
    <property type="entry name" value="L-LACTATE PERMEASE"/>
    <property type="match status" value="1"/>
</dbReference>
<evidence type="ECO:0000256" key="5">
    <source>
        <dbReference type="ARBA" id="ARBA00022692"/>
    </source>
</evidence>
<protein>
    <recommendedName>
        <fullName evidence="8">L-lactate permease</fullName>
    </recommendedName>
</protein>
<feature type="transmembrane region" description="Helical" evidence="8">
    <location>
        <begin position="12"/>
        <end position="33"/>
    </location>
</feature>
<evidence type="ECO:0000313" key="9">
    <source>
        <dbReference type="EMBL" id="OME91388.1"/>
    </source>
</evidence>
<keyword evidence="7 8" id="KW-0472">Membrane</keyword>
<feature type="transmembrane region" description="Helical" evidence="8">
    <location>
        <begin position="69"/>
        <end position="90"/>
    </location>
</feature>
<sequence length="514" mass="54722">MEWNQHYDPLNNIWLSAIVATIPILFFVIVLSVFKVKGYIAGVLSVVIAALTAMVAYGMPFSKVLGTGIYGALTGVWPVAAIVLAAIFLYKLTVKTGKFEIIKESITSITPDKRIQVLLIAYCFGAFLEGAAGFGAPVAITAIILVGLGFKPINAAGICLVANIAGGSYGAMGIPVTTPAQLTDLSPLDVASYTSYIIPIVSFIVAFLVVFLVDGMKGIRETWLSIVVCGGTFALVQFAVLNTIGAVLVDILAASLSLIALTIFTLWREKTKYKSDFRQVTVAWLPFIMLTVFVILFSQVTFDDLILKIPIQGVHNEIIKHPPITTEPSPYAAIFNVDLLSSTVTAIVLAGLLTILIYRIKWSTVKSSIKDTFKELLFPIITICSVLAFAYICNYSGMSSTLGLAFASTGGLFPLFSPVLGWIGVFLTGSVVNSGSLFAPLQAVTSSQIGIDPGSMVAANVIGGDMAKMISPQSIAVAAASVGLSGQENLLFKFTIKISLIFLVAIGIINLLLY</sequence>
<keyword evidence="4 8" id="KW-1003">Cell membrane</keyword>
<feature type="transmembrane region" description="Helical" evidence="8">
    <location>
        <begin position="494"/>
        <end position="513"/>
    </location>
</feature>
<proteinExistence type="inferred from homology"/>
<keyword evidence="6 8" id="KW-1133">Transmembrane helix</keyword>
<feature type="transmembrane region" description="Helical" evidence="8">
    <location>
        <begin position="155"/>
        <end position="176"/>
    </location>
</feature>
<accession>A0A1R1AZP3</accession>
<dbReference type="STRING" id="1401.BK123_18180"/>
<feature type="transmembrane region" description="Helical" evidence="8">
    <location>
        <begin position="222"/>
        <end position="240"/>
    </location>
</feature>
<organism evidence="9 10">
    <name type="scientific">Paenibacillus lautus</name>
    <name type="common">Bacillus lautus</name>
    <dbReference type="NCBI Taxonomy" id="1401"/>
    <lineage>
        <taxon>Bacteria</taxon>
        <taxon>Bacillati</taxon>
        <taxon>Bacillota</taxon>
        <taxon>Bacilli</taxon>
        <taxon>Bacillales</taxon>
        <taxon>Paenibacillaceae</taxon>
        <taxon>Paenibacillus</taxon>
    </lineage>
</organism>
<dbReference type="Pfam" id="PF02652">
    <property type="entry name" value="Lactate_perm"/>
    <property type="match status" value="1"/>
</dbReference>
<evidence type="ECO:0000256" key="4">
    <source>
        <dbReference type="ARBA" id="ARBA00022475"/>
    </source>
</evidence>
<comment type="similarity">
    <text evidence="2 8">Belongs to the lactate permease family.</text>
</comment>
<comment type="caution">
    <text evidence="9">The sequence shown here is derived from an EMBL/GenBank/DDBJ whole genome shotgun (WGS) entry which is preliminary data.</text>
</comment>
<evidence type="ECO:0000256" key="7">
    <source>
        <dbReference type="ARBA" id="ARBA00023136"/>
    </source>
</evidence>
<dbReference type="AlphaFoldDB" id="A0A1R1AZP3"/>
<dbReference type="EMBL" id="MRTF01000006">
    <property type="protein sequence ID" value="OME91388.1"/>
    <property type="molecule type" value="Genomic_DNA"/>
</dbReference>
<feature type="transmembrane region" description="Helical" evidence="8">
    <location>
        <begin position="196"/>
        <end position="215"/>
    </location>
</feature>
<feature type="transmembrane region" description="Helical" evidence="8">
    <location>
        <begin position="372"/>
        <end position="392"/>
    </location>
</feature>
<dbReference type="InterPro" id="IPR003804">
    <property type="entry name" value="Lactate_perm"/>
</dbReference>
<evidence type="ECO:0000256" key="2">
    <source>
        <dbReference type="ARBA" id="ARBA00010100"/>
    </source>
</evidence>
<keyword evidence="3 8" id="KW-0813">Transport</keyword>
<name>A0A1R1AZP3_PAELA</name>
<dbReference type="RefSeq" id="WP_076323784.1">
    <property type="nucleotide sequence ID" value="NZ_MRTF01000006.1"/>
</dbReference>
<feature type="transmembrane region" description="Helical" evidence="8">
    <location>
        <begin position="412"/>
        <end position="432"/>
    </location>
</feature>
<dbReference type="NCBIfam" id="TIGR00795">
    <property type="entry name" value="lctP"/>
    <property type="match status" value="1"/>
</dbReference>
<comment type="function">
    <text evidence="8">Uptake of L-lactate across the membrane. Can also transport D-lactate and glycolate.</text>
</comment>
<feature type="transmembrane region" description="Helical" evidence="8">
    <location>
        <begin position="246"/>
        <end position="267"/>
    </location>
</feature>
<evidence type="ECO:0000256" key="6">
    <source>
        <dbReference type="ARBA" id="ARBA00022989"/>
    </source>
</evidence>
<dbReference type="PANTHER" id="PTHR30003:SF0">
    <property type="entry name" value="GLYCOLATE PERMEASE GLCA-RELATED"/>
    <property type="match status" value="1"/>
</dbReference>
<dbReference type="Proteomes" id="UP000187074">
    <property type="component" value="Unassembled WGS sequence"/>
</dbReference>
<gene>
    <name evidence="9" type="ORF">BK123_18180</name>
</gene>
<evidence type="ECO:0000256" key="3">
    <source>
        <dbReference type="ARBA" id="ARBA00022448"/>
    </source>
</evidence>
<evidence type="ECO:0000256" key="8">
    <source>
        <dbReference type="RuleBase" id="RU365092"/>
    </source>
</evidence>
<reference evidence="9 10" key="1">
    <citation type="submission" date="2016-11" db="EMBL/GenBank/DDBJ databases">
        <title>Paenibacillus species isolates.</title>
        <authorList>
            <person name="Beno S.M."/>
        </authorList>
    </citation>
    <scope>NUCLEOTIDE SEQUENCE [LARGE SCALE GENOMIC DNA]</scope>
    <source>
        <strain evidence="9 10">FSL F4-0100</strain>
    </source>
</reference>
<feature type="transmembrane region" description="Helical" evidence="8">
    <location>
        <begin position="279"/>
        <end position="300"/>
    </location>
</feature>
<evidence type="ECO:0000256" key="1">
    <source>
        <dbReference type="ARBA" id="ARBA00004651"/>
    </source>
</evidence>
<feature type="transmembrane region" description="Helical" evidence="8">
    <location>
        <begin position="339"/>
        <end position="360"/>
    </location>
</feature>